<dbReference type="EMBL" id="JAUDFV010000152">
    <property type="protein sequence ID" value="KAL2717888.1"/>
    <property type="molecule type" value="Genomic_DNA"/>
</dbReference>
<feature type="region of interest" description="Disordered" evidence="1">
    <location>
        <begin position="1012"/>
        <end position="1042"/>
    </location>
</feature>
<organism evidence="2 3">
    <name type="scientific">Vespula squamosa</name>
    <name type="common">Southern yellow jacket</name>
    <name type="synonym">Wasp</name>
    <dbReference type="NCBI Taxonomy" id="30214"/>
    <lineage>
        <taxon>Eukaryota</taxon>
        <taxon>Metazoa</taxon>
        <taxon>Ecdysozoa</taxon>
        <taxon>Arthropoda</taxon>
        <taxon>Hexapoda</taxon>
        <taxon>Insecta</taxon>
        <taxon>Pterygota</taxon>
        <taxon>Neoptera</taxon>
        <taxon>Endopterygota</taxon>
        <taxon>Hymenoptera</taxon>
        <taxon>Apocrita</taxon>
        <taxon>Aculeata</taxon>
        <taxon>Vespoidea</taxon>
        <taxon>Vespidae</taxon>
        <taxon>Vespinae</taxon>
        <taxon>Vespula</taxon>
    </lineage>
</organism>
<feature type="region of interest" description="Disordered" evidence="1">
    <location>
        <begin position="518"/>
        <end position="660"/>
    </location>
</feature>
<gene>
    <name evidence="2" type="ORF">V1478_011764</name>
</gene>
<dbReference type="AlphaFoldDB" id="A0ABD2ABA0"/>
<sequence length="1042" mass="122190">MEEESEVEDETIPDTEEPIFTATEDAVDTDETKVEEKKPMEKRKFQMEECMEDKWTCEDEPLWRVYMKTYIEKEEQLEREDKFKHRKPGKLPKLPRMKSVEEIGTPYKCFPLNAFQFETETTLPDKLDRSKMIRIWRNMRGARAATMKDSKEESLESKIVREKWPSMWPCDTRDFLKEIEDREKLEERKRKDLFPCDSIIEDDKQRSSRESKEDFATRKEVGHARIPPICPKIGKSFLVDQDAGERPGLVDGDYVIFEFYSKKKGARVYADVCLRGLKGMHLIELGSDRNRQKTWKFCFYQAIVALLAKTQLRYKYAWSMNIDYIYDHAWMLFTHIGSINIKDKQRLDDVVVYNYKYSVEVELIQEMKDIPRITTIDSEYEEKTLRRKQTLNRKELTKVSLELGSEKIIDEYKQPVHKETKRIEEWFDKLSAEYRNCIFRTTKFSLAFWQDGTFWYLYNPYRCDEFGYWDDDGYACIMKFCTRQSLKRHLMILLLRAYVYDIPKSKIEVAAYIDPTRFTQEEVGEEGEEEGGEEGGEGEEGGKVPEETVETVMETIDKEGQEEPAEIAEGGGEERPVEIAEGGEQERPVEIVEGGEQERPVEIVEGQEAQQEGGERETGGGERQRGGAEEEDRSVNVEKQEGGEEVKQETKTTEENKEEEAKNDVFTIQIFGMIYHCCQINNLKLLERKPESATRRIKRKTIDDCPFDPLDMRDACTIEQEEGDDKDEIEKPTWLKVFKPTWTKCNVPSVRKKSVKDVSPRIHWHQYLVEETHRLFSLWGELHITDGMFDKENRGLQAYACYVVCAGMTRITAPEYWTSKTLDVIVMCGDRYYTHSKLEAEFKSTKPEYSHVSCWNRYLMSHFKIGETMFEANVLPAICGRLYSKNSKYLWQSLQQMFLKYHFGILTCESHCLGVFKFCGAYYMCDVNSFGPPLFQYGKGTAYLLRATYFYKFMIVLILTIGSPECSRFALNPIEILKVIDVDTTGPFDLPIGKPKRIDYRGKRNKVACPYDEDKKKQMKKWKSRRSEERRTMDKTCCKVED</sequence>
<feature type="compositionally biased region" description="Basic and acidic residues" evidence="1">
    <location>
        <begin position="1025"/>
        <end position="1042"/>
    </location>
</feature>
<evidence type="ECO:0000313" key="2">
    <source>
        <dbReference type="EMBL" id="KAL2717888.1"/>
    </source>
</evidence>
<dbReference type="Gene3D" id="3.90.70.120">
    <property type="match status" value="1"/>
</dbReference>
<proteinExistence type="predicted"/>
<name>A0ABD2ABA0_VESSQ</name>
<feature type="compositionally biased region" description="Acidic residues" evidence="1">
    <location>
        <begin position="522"/>
        <end position="539"/>
    </location>
</feature>
<reference evidence="2 3" key="1">
    <citation type="journal article" date="2024" name="Ann. Entomol. Soc. Am.">
        <title>Genomic analyses of the southern and eastern yellowjacket wasps (Hymenoptera: Vespidae) reveal evolutionary signatures of social life.</title>
        <authorList>
            <person name="Catto M.A."/>
            <person name="Caine P.B."/>
            <person name="Orr S.E."/>
            <person name="Hunt B.G."/>
            <person name="Goodisman M.A.D."/>
        </authorList>
    </citation>
    <scope>NUCLEOTIDE SEQUENCE [LARGE SCALE GENOMIC DNA]</scope>
    <source>
        <strain evidence="2">233</strain>
        <tissue evidence="2">Head and thorax</tissue>
    </source>
</reference>
<feature type="compositionally biased region" description="Basic and acidic residues" evidence="1">
    <location>
        <begin position="30"/>
        <end position="40"/>
    </location>
</feature>
<feature type="region of interest" description="Disordered" evidence="1">
    <location>
        <begin position="1"/>
        <end position="40"/>
    </location>
</feature>
<protein>
    <submittedName>
        <fullName evidence="2">Uncharacterized protein</fullName>
    </submittedName>
</protein>
<dbReference type="PANTHER" id="PTHR40552:SF6">
    <property type="entry name" value="FI09606P-RELATED"/>
    <property type="match status" value="1"/>
</dbReference>
<evidence type="ECO:0000256" key="1">
    <source>
        <dbReference type="SAM" id="MobiDB-lite"/>
    </source>
</evidence>
<dbReference type="PANTHER" id="PTHR40552">
    <property type="entry name" value="AT05186P-RELATED"/>
    <property type="match status" value="1"/>
</dbReference>
<comment type="caution">
    <text evidence="2">The sequence shown here is derived from an EMBL/GenBank/DDBJ whole genome shotgun (WGS) entry which is preliminary data.</text>
</comment>
<dbReference type="Proteomes" id="UP001607302">
    <property type="component" value="Unassembled WGS sequence"/>
</dbReference>
<feature type="compositionally biased region" description="Basic and acidic residues" evidence="1">
    <location>
        <begin position="613"/>
        <end position="660"/>
    </location>
</feature>
<feature type="compositionally biased region" description="Acidic residues" evidence="1">
    <location>
        <begin position="1"/>
        <end position="17"/>
    </location>
</feature>
<keyword evidence="3" id="KW-1185">Reference proteome</keyword>
<evidence type="ECO:0000313" key="3">
    <source>
        <dbReference type="Proteomes" id="UP001607302"/>
    </source>
</evidence>
<accession>A0ABD2ABA0</accession>
<feature type="compositionally biased region" description="Basic and acidic residues" evidence="1">
    <location>
        <begin position="572"/>
        <end position="602"/>
    </location>
</feature>